<dbReference type="Gene3D" id="3.40.50.620">
    <property type="entry name" value="HUPs"/>
    <property type="match status" value="1"/>
</dbReference>
<dbReference type="PANTHER" id="PTHR39321:SF3">
    <property type="entry name" value="PHOSPHOPANTETHEINE ADENYLYLTRANSFERASE"/>
    <property type="match status" value="1"/>
</dbReference>
<dbReference type="GO" id="GO:0004515">
    <property type="term" value="F:nicotinate-nucleotide adenylyltransferase activity"/>
    <property type="evidence" value="ECO:0007669"/>
    <property type="project" value="UniProtKB-UniRule"/>
</dbReference>
<evidence type="ECO:0000256" key="1">
    <source>
        <dbReference type="ARBA" id="ARBA00002324"/>
    </source>
</evidence>
<sequence>MRIAIFGGSFDPVHIGHKAIVKTALSELNIDKLIVVPTYLNPFKKSFYLKPQTRLKLLKKVFNNFEKVDICDYEVNKEKLSYSFDTVSYLKKLYSTNKIYFILGEDNLKNLDKWYKIEELKTLVEFVVVTRNGFKSKRTEKFKILDIDINISSSLLRENMNLDYIPIEIKNDILNIRKGKSF</sequence>
<feature type="domain" description="Cytidyltransferase-like" evidence="12">
    <location>
        <begin position="5"/>
        <end position="158"/>
    </location>
</feature>
<keyword evidence="7 11" id="KW-0547">Nucleotide-binding</keyword>
<dbReference type="HAMAP" id="MF_00244">
    <property type="entry name" value="NaMN_adenylyltr"/>
    <property type="match status" value="1"/>
</dbReference>
<proteinExistence type="inferred from homology"/>
<dbReference type="GO" id="GO:0009435">
    <property type="term" value="P:NAD+ biosynthetic process"/>
    <property type="evidence" value="ECO:0007669"/>
    <property type="project" value="UniProtKB-UniRule"/>
</dbReference>
<gene>
    <name evidence="11 13" type="primary">nadD</name>
    <name evidence="13" type="ORF">AAQM_2288</name>
</gene>
<dbReference type="InterPro" id="IPR005248">
    <property type="entry name" value="NadD/NMNAT"/>
</dbReference>
<evidence type="ECO:0000256" key="7">
    <source>
        <dbReference type="ARBA" id="ARBA00022741"/>
    </source>
</evidence>
<dbReference type="NCBIfam" id="TIGR00125">
    <property type="entry name" value="cyt_tran_rel"/>
    <property type="match status" value="1"/>
</dbReference>
<keyword evidence="6 11" id="KW-0548">Nucleotidyltransferase</keyword>
<dbReference type="EC" id="2.7.7.18" evidence="11"/>
<evidence type="ECO:0000256" key="10">
    <source>
        <dbReference type="ARBA" id="ARBA00048721"/>
    </source>
</evidence>
<reference evidence="13 14" key="1">
    <citation type="submission" date="2018-07" db="EMBL/GenBank/DDBJ databases">
        <title>Identification of phenol metabolism pathways in Arcobacter.</title>
        <authorList>
            <person name="Miller W.G."/>
            <person name="Yee E."/>
            <person name="Bono J.L."/>
        </authorList>
    </citation>
    <scope>NUCLEOTIDE SEQUENCE [LARGE SCALE GENOMIC DNA]</scope>
    <source>
        <strain evidence="13 14">W63</strain>
    </source>
</reference>
<evidence type="ECO:0000259" key="12">
    <source>
        <dbReference type="Pfam" id="PF01467"/>
    </source>
</evidence>
<keyword evidence="14" id="KW-1185">Reference proteome</keyword>
<dbReference type="RefSeq" id="WP_129094665.1">
    <property type="nucleotide sequence ID" value="NZ_CBCSAE010000006.1"/>
</dbReference>
<dbReference type="SUPFAM" id="SSF52374">
    <property type="entry name" value="Nucleotidylyl transferase"/>
    <property type="match status" value="1"/>
</dbReference>
<dbReference type="NCBIfam" id="TIGR00482">
    <property type="entry name" value="nicotinate (nicotinamide) nucleotide adenylyltransferase"/>
    <property type="match status" value="1"/>
</dbReference>
<dbReference type="PANTHER" id="PTHR39321">
    <property type="entry name" value="NICOTINATE-NUCLEOTIDE ADENYLYLTRANSFERASE-RELATED"/>
    <property type="match status" value="1"/>
</dbReference>
<accession>A0AAE7B3U8</accession>
<evidence type="ECO:0000256" key="4">
    <source>
        <dbReference type="ARBA" id="ARBA00022642"/>
    </source>
</evidence>
<evidence type="ECO:0000313" key="14">
    <source>
        <dbReference type="Proteomes" id="UP000502065"/>
    </source>
</evidence>
<dbReference type="Proteomes" id="UP000502065">
    <property type="component" value="Chromosome"/>
</dbReference>
<evidence type="ECO:0000256" key="9">
    <source>
        <dbReference type="ARBA" id="ARBA00023027"/>
    </source>
</evidence>
<dbReference type="InterPro" id="IPR004821">
    <property type="entry name" value="Cyt_trans-like"/>
</dbReference>
<comment type="pathway">
    <text evidence="2 11">Cofactor biosynthesis; NAD(+) biosynthesis; deamido-NAD(+) from nicotinate D-ribonucleotide: step 1/1.</text>
</comment>
<dbReference type="EMBL" id="CP030944">
    <property type="protein sequence ID" value="QKE26988.1"/>
    <property type="molecule type" value="Genomic_DNA"/>
</dbReference>
<evidence type="ECO:0000256" key="5">
    <source>
        <dbReference type="ARBA" id="ARBA00022679"/>
    </source>
</evidence>
<evidence type="ECO:0000256" key="11">
    <source>
        <dbReference type="HAMAP-Rule" id="MF_00244"/>
    </source>
</evidence>
<keyword evidence="8 11" id="KW-0067">ATP-binding</keyword>
<comment type="function">
    <text evidence="1 11">Catalyzes the reversible adenylation of nicotinate mononucleotide (NaMN) to nicotinic acid adenine dinucleotide (NaAD).</text>
</comment>
<comment type="similarity">
    <text evidence="3 11">Belongs to the NadD family.</text>
</comment>
<evidence type="ECO:0000256" key="6">
    <source>
        <dbReference type="ARBA" id="ARBA00022695"/>
    </source>
</evidence>
<keyword evidence="5 11" id="KW-0808">Transferase</keyword>
<evidence type="ECO:0000313" key="13">
    <source>
        <dbReference type="EMBL" id="QKE26988.1"/>
    </source>
</evidence>
<name>A0AAE7B3U8_9BACT</name>
<dbReference type="AlphaFoldDB" id="A0AAE7B3U8"/>
<evidence type="ECO:0000256" key="2">
    <source>
        <dbReference type="ARBA" id="ARBA00005019"/>
    </source>
</evidence>
<organism evidence="13 14">
    <name type="scientific">Arcobacter aquimarinus</name>
    <dbReference type="NCBI Taxonomy" id="1315211"/>
    <lineage>
        <taxon>Bacteria</taxon>
        <taxon>Pseudomonadati</taxon>
        <taxon>Campylobacterota</taxon>
        <taxon>Epsilonproteobacteria</taxon>
        <taxon>Campylobacterales</taxon>
        <taxon>Arcobacteraceae</taxon>
        <taxon>Arcobacter</taxon>
    </lineage>
</organism>
<protein>
    <recommendedName>
        <fullName evidence="11">Probable nicotinate-nucleotide adenylyltransferase</fullName>
        <ecNumber evidence="11">2.7.7.18</ecNumber>
    </recommendedName>
    <alternativeName>
        <fullName evidence="11">Deamido-NAD(+) diphosphorylase</fullName>
    </alternativeName>
    <alternativeName>
        <fullName evidence="11">Deamido-NAD(+) pyrophosphorylase</fullName>
    </alternativeName>
    <alternativeName>
        <fullName evidence="11">Nicotinate mononucleotide adenylyltransferase</fullName>
        <shortName evidence="11">NaMN adenylyltransferase</shortName>
    </alternativeName>
</protein>
<keyword evidence="4 11" id="KW-0662">Pyridine nucleotide biosynthesis</keyword>
<keyword evidence="9 11" id="KW-0520">NAD</keyword>
<evidence type="ECO:0000256" key="8">
    <source>
        <dbReference type="ARBA" id="ARBA00022840"/>
    </source>
</evidence>
<dbReference type="InterPro" id="IPR014729">
    <property type="entry name" value="Rossmann-like_a/b/a_fold"/>
</dbReference>
<comment type="catalytic activity">
    <reaction evidence="10 11">
        <text>nicotinate beta-D-ribonucleotide + ATP + H(+) = deamido-NAD(+) + diphosphate</text>
        <dbReference type="Rhea" id="RHEA:22860"/>
        <dbReference type="ChEBI" id="CHEBI:15378"/>
        <dbReference type="ChEBI" id="CHEBI:30616"/>
        <dbReference type="ChEBI" id="CHEBI:33019"/>
        <dbReference type="ChEBI" id="CHEBI:57502"/>
        <dbReference type="ChEBI" id="CHEBI:58437"/>
        <dbReference type="EC" id="2.7.7.18"/>
    </reaction>
</comment>
<dbReference type="Pfam" id="PF01467">
    <property type="entry name" value="CTP_transf_like"/>
    <property type="match status" value="1"/>
</dbReference>
<dbReference type="GO" id="GO:0005524">
    <property type="term" value="F:ATP binding"/>
    <property type="evidence" value="ECO:0007669"/>
    <property type="project" value="UniProtKB-KW"/>
</dbReference>
<evidence type="ECO:0000256" key="3">
    <source>
        <dbReference type="ARBA" id="ARBA00009014"/>
    </source>
</evidence>
<dbReference type="KEGG" id="aaqi:AAQM_2288"/>
<dbReference type="CDD" id="cd02165">
    <property type="entry name" value="NMNAT"/>
    <property type="match status" value="1"/>
</dbReference>